<name>A0A382B792_9ZZZZ</name>
<reference evidence="1" key="1">
    <citation type="submission" date="2018-05" db="EMBL/GenBank/DDBJ databases">
        <authorList>
            <person name="Lanie J.A."/>
            <person name="Ng W.-L."/>
            <person name="Kazmierczak K.M."/>
            <person name="Andrzejewski T.M."/>
            <person name="Davidsen T.M."/>
            <person name="Wayne K.J."/>
            <person name="Tettelin H."/>
            <person name="Glass J.I."/>
            <person name="Rusch D."/>
            <person name="Podicherti R."/>
            <person name="Tsui H.-C.T."/>
            <person name="Winkler M.E."/>
        </authorList>
    </citation>
    <scope>NUCLEOTIDE SEQUENCE</scope>
</reference>
<proteinExistence type="predicted"/>
<evidence type="ECO:0000313" key="1">
    <source>
        <dbReference type="EMBL" id="SVB09117.1"/>
    </source>
</evidence>
<sequence length="26" mass="2927">MLKFYLILPGGIMTNPTTQTQQKAKC</sequence>
<gene>
    <name evidence="1" type="ORF">METZ01_LOCUS161971</name>
</gene>
<protein>
    <submittedName>
        <fullName evidence="1">Uncharacterized protein</fullName>
    </submittedName>
</protein>
<accession>A0A382B792</accession>
<organism evidence="1">
    <name type="scientific">marine metagenome</name>
    <dbReference type="NCBI Taxonomy" id="408172"/>
    <lineage>
        <taxon>unclassified sequences</taxon>
        <taxon>metagenomes</taxon>
        <taxon>ecological metagenomes</taxon>
    </lineage>
</organism>
<dbReference type="AlphaFoldDB" id="A0A382B792"/>
<dbReference type="EMBL" id="UINC01028321">
    <property type="protein sequence ID" value="SVB09117.1"/>
    <property type="molecule type" value="Genomic_DNA"/>
</dbReference>